<dbReference type="OrthoDB" id="9791760at2"/>
<dbReference type="PIRSF" id="PIRSF036461">
    <property type="entry name" value="Chmtx_methlestr"/>
    <property type="match status" value="1"/>
</dbReference>
<dbReference type="Gene3D" id="3.40.50.180">
    <property type="entry name" value="Methylesterase CheB, C-terminal domain"/>
    <property type="match status" value="1"/>
</dbReference>
<evidence type="ECO:0000259" key="5">
    <source>
        <dbReference type="PROSITE" id="PS50122"/>
    </source>
</evidence>
<evidence type="ECO:0000256" key="4">
    <source>
        <dbReference type="PROSITE-ProRule" id="PRU00050"/>
    </source>
</evidence>
<dbReference type="InterPro" id="IPR035909">
    <property type="entry name" value="CheB_C"/>
</dbReference>
<keyword evidence="1 4" id="KW-0378">Hydrolase</keyword>
<feature type="active site" evidence="4">
    <location>
        <position position="135"/>
    </location>
</feature>
<evidence type="ECO:0000313" key="7">
    <source>
        <dbReference type="Proteomes" id="UP000289784"/>
    </source>
</evidence>
<feature type="active site" evidence="4">
    <location>
        <position position="43"/>
    </location>
</feature>
<dbReference type="GO" id="GO:0006935">
    <property type="term" value="P:chemotaxis"/>
    <property type="evidence" value="ECO:0007669"/>
    <property type="project" value="UniProtKB-UniRule"/>
</dbReference>
<organism evidence="6 7">
    <name type="scientific">Pseudoxanthomonas composti</name>
    <dbReference type="NCBI Taxonomy" id="2137479"/>
    <lineage>
        <taxon>Bacteria</taxon>
        <taxon>Pseudomonadati</taxon>
        <taxon>Pseudomonadota</taxon>
        <taxon>Gammaproteobacteria</taxon>
        <taxon>Lysobacterales</taxon>
        <taxon>Lysobacteraceae</taxon>
        <taxon>Pseudoxanthomonas</taxon>
    </lineage>
</organism>
<dbReference type="InterPro" id="IPR011247">
    <property type="entry name" value="Chemotax_prot-Glu_Me-esterase"/>
</dbReference>
<dbReference type="Proteomes" id="UP000289784">
    <property type="component" value="Unassembled WGS sequence"/>
</dbReference>
<sequence>MDEEVQTRGVLVIGGSAGAVPPLRMLLDGLGPDLKQPVIVLLHMPANGMGILSTVTAASPHLPVSAAIEGIAPEPGHVYVATPDRHLLLVDGRFRLGNGPRENLARPAIDPLFRSVAVSYGPRAVAVLLSGMLDDGVSGLDAIKRCGGVAVAQDPADALAPGMPAAAVAKIASLDLVARAEAMPALLQDLLDEPAGWPVQVPEDIMLEVSIAAGDIGNTKQLGPCVRPSSMTCPACGGVMSEMTGQIPLRYRCQVGHAMTAEYMASKQEDAVDEAIRVALRVIEERAQLVSRMAEENRVAGRVALTESYEQRAEEYRRYAETLRVAVLSSLKAPEERQPEPG</sequence>
<evidence type="ECO:0000256" key="1">
    <source>
        <dbReference type="ARBA" id="ARBA00022801"/>
    </source>
</evidence>
<evidence type="ECO:0000313" key="6">
    <source>
        <dbReference type="EMBL" id="RXQ99886.1"/>
    </source>
</evidence>
<dbReference type="PROSITE" id="PS50122">
    <property type="entry name" value="CHEB"/>
    <property type="match status" value="1"/>
</dbReference>
<dbReference type="EC" id="3.1.1.61" evidence="2"/>
<dbReference type="PANTHER" id="PTHR42872:SF6">
    <property type="entry name" value="PROTEIN-GLUTAMATE METHYLESTERASE_PROTEIN-GLUTAMINE GLUTAMINASE"/>
    <property type="match status" value="1"/>
</dbReference>
<comment type="catalytic activity">
    <reaction evidence="3">
        <text>[protein]-L-glutamate 5-O-methyl ester + H2O = L-glutamyl-[protein] + methanol + H(+)</text>
        <dbReference type="Rhea" id="RHEA:23236"/>
        <dbReference type="Rhea" id="RHEA-COMP:10208"/>
        <dbReference type="Rhea" id="RHEA-COMP:10311"/>
        <dbReference type="ChEBI" id="CHEBI:15377"/>
        <dbReference type="ChEBI" id="CHEBI:15378"/>
        <dbReference type="ChEBI" id="CHEBI:17790"/>
        <dbReference type="ChEBI" id="CHEBI:29973"/>
        <dbReference type="ChEBI" id="CHEBI:82795"/>
        <dbReference type="EC" id="3.1.1.61"/>
    </reaction>
</comment>
<dbReference type="RefSeq" id="WP_129472513.1">
    <property type="nucleotide sequence ID" value="NZ_SAWZ01000013.1"/>
</dbReference>
<dbReference type="AlphaFoldDB" id="A0A4Q1JRA3"/>
<feature type="active site" evidence="4">
    <location>
        <position position="16"/>
    </location>
</feature>
<protein>
    <recommendedName>
        <fullName evidence="2">protein-glutamate methylesterase</fullName>
        <ecNumber evidence="2">3.1.1.61</ecNumber>
    </recommendedName>
</protein>
<dbReference type="CDD" id="cd16433">
    <property type="entry name" value="CheB"/>
    <property type="match status" value="1"/>
</dbReference>
<dbReference type="GO" id="GO:0005737">
    <property type="term" value="C:cytoplasm"/>
    <property type="evidence" value="ECO:0007669"/>
    <property type="project" value="InterPro"/>
</dbReference>
<reference evidence="6 7" key="1">
    <citation type="submission" date="2019-01" db="EMBL/GenBank/DDBJ databases">
        <title>Pseudoxanthomonas composti sp. nov., isolated from compost.</title>
        <authorList>
            <person name="Yang G."/>
        </authorList>
    </citation>
    <scope>NUCLEOTIDE SEQUENCE [LARGE SCALE GENOMIC DNA]</scope>
    <source>
        <strain evidence="6 7">GSS15</strain>
    </source>
</reference>
<gene>
    <name evidence="6" type="ORF">EPA99_17325</name>
</gene>
<dbReference type="SUPFAM" id="SSF52738">
    <property type="entry name" value="Methylesterase CheB, C-terminal domain"/>
    <property type="match status" value="1"/>
</dbReference>
<comment type="caution">
    <text evidence="6">The sequence shown here is derived from an EMBL/GenBank/DDBJ whole genome shotgun (WGS) entry which is preliminary data.</text>
</comment>
<dbReference type="PANTHER" id="PTHR42872">
    <property type="entry name" value="PROTEIN-GLUTAMATE METHYLESTERASE/PROTEIN-GLUTAMINE GLUTAMINASE"/>
    <property type="match status" value="1"/>
</dbReference>
<dbReference type="GO" id="GO:0000156">
    <property type="term" value="F:phosphorelay response regulator activity"/>
    <property type="evidence" value="ECO:0007669"/>
    <property type="project" value="InterPro"/>
</dbReference>
<accession>A0A4Q1JRA3</accession>
<evidence type="ECO:0000256" key="2">
    <source>
        <dbReference type="ARBA" id="ARBA00039140"/>
    </source>
</evidence>
<dbReference type="Pfam" id="PF01339">
    <property type="entry name" value="CheB_methylest"/>
    <property type="match status" value="1"/>
</dbReference>
<name>A0A4Q1JRA3_9GAMM</name>
<dbReference type="GO" id="GO:0008984">
    <property type="term" value="F:protein-glutamate methylesterase activity"/>
    <property type="evidence" value="ECO:0007669"/>
    <property type="project" value="UniProtKB-EC"/>
</dbReference>
<dbReference type="EMBL" id="SAWZ01000013">
    <property type="protein sequence ID" value="RXQ99886.1"/>
    <property type="molecule type" value="Genomic_DNA"/>
</dbReference>
<evidence type="ECO:0000256" key="3">
    <source>
        <dbReference type="ARBA" id="ARBA00048267"/>
    </source>
</evidence>
<proteinExistence type="predicted"/>
<keyword evidence="7" id="KW-1185">Reference proteome</keyword>
<feature type="domain" description="CheB-type methylesterase" evidence="5">
    <location>
        <begin position="4"/>
        <end position="193"/>
    </location>
</feature>
<dbReference type="InterPro" id="IPR000673">
    <property type="entry name" value="Sig_transdc_resp-reg_Me-estase"/>
</dbReference>
<keyword evidence="4" id="KW-0145">Chemotaxis</keyword>